<evidence type="ECO:0000256" key="2">
    <source>
        <dbReference type="ARBA" id="ARBA00006333"/>
    </source>
</evidence>
<dbReference type="InterPro" id="IPR008949">
    <property type="entry name" value="Isoprenoid_synthase_dom_sf"/>
</dbReference>
<dbReference type="PANTHER" id="PTHR35201:SF4">
    <property type="entry name" value="BETA-PINACENE SYNTHASE-RELATED"/>
    <property type="match status" value="1"/>
</dbReference>
<dbReference type="Pfam" id="PF19086">
    <property type="entry name" value="Terpene_syn_C_2"/>
    <property type="match status" value="1"/>
</dbReference>
<gene>
    <name evidence="6" type="ORF">HIM_06193</name>
</gene>
<evidence type="ECO:0000256" key="5">
    <source>
        <dbReference type="SAM" id="MobiDB-lite"/>
    </source>
</evidence>
<dbReference type="EC" id="4.2.3.-" evidence="4"/>
<dbReference type="SFLD" id="SFLDS00005">
    <property type="entry name" value="Isoprenoid_Synthase_Type_I"/>
    <property type="match status" value="1"/>
</dbReference>
<evidence type="ECO:0000313" key="6">
    <source>
        <dbReference type="EMBL" id="KJZ74383.1"/>
    </source>
</evidence>
<dbReference type="InterPro" id="IPR034686">
    <property type="entry name" value="Terpene_cyclase-like_2"/>
</dbReference>
<feature type="region of interest" description="Disordered" evidence="5">
    <location>
        <begin position="347"/>
        <end position="370"/>
    </location>
</feature>
<keyword evidence="3 4" id="KW-0460">Magnesium</keyword>
<dbReference type="GO" id="GO:0010333">
    <property type="term" value="F:terpene synthase activity"/>
    <property type="evidence" value="ECO:0007669"/>
    <property type="project" value="InterPro"/>
</dbReference>
<dbReference type="SUPFAM" id="SSF48576">
    <property type="entry name" value="Terpenoid synthases"/>
    <property type="match status" value="1"/>
</dbReference>
<protein>
    <recommendedName>
        <fullName evidence="4">Terpene synthase</fullName>
        <ecNumber evidence="4">4.2.3.-</ecNumber>
    </recommendedName>
</protein>
<evidence type="ECO:0000313" key="7">
    <source>
        <dbReference type="Proteomes" id="UP000054481"/>
    </source>
</evidence>
<dbReference type="GO" id="GO:0008299">
    <property type="term" value="P:isoprenoid biosynthetic process"/>
    <property type="evidence" value="ECO:0007669"/>
    <property type="project" value="UniProtKB-ARBA"/>
</dbReference>
<dbReference type="Proteomes" id="UP000054481">
    <property type="component" value="Unassembled WGS sequence"/>
</dbReference>
<dbReference type="SFLD" id="SFLDG01020">
    <property type="entry name" value="Terpene_Cyclase_Like_2"/>
    <property type="match status" value="1"/>
</dbReference>
<dbReference type="AlphaFoldDB" id="A0A0F7ZU77"/>
<proteinExistence type="inferred from homology"/>
<dbReference type="OrthoDB" id="2861623at2759"/>
<evidence type="ECO:0000256" key="4">
    <source>
        <dbReference type="RuleBase" id="RU366034"/>
    </source>
</evidence>
<dbReference type="GO" id="GO:0046872">
    <property type="term" value="F:metal ion binding"/>
    <property type="evidence" value="ECO:0007669"/>
    <property type="project" value="UniProtKB-KW"/>
</dbReference>
<evidence type="ECO:0000256" key="1">
    <source>
        <dbReference type="ARBA" id="ARBA00001946"/>
    </source>
</evidence>
<keyword evidence="4" id="KW-0479">Metal-binding</keyword>
<comment type="similarity">
    <text evidence="2 4">Belongs to the terpene synthase family.</text>
</comment>
<accession>A0A0F7ZU77</accession>
<keyword evidence="4" id="KW-0456">Lyase</keyword>
<reference evidence="6 7" key="1">
    <citation type="journal article" date="2014" name="Genome Biol. Evol.">
        <title>Comparative genomics and transcriptomics analyses reveal divergent lifestyle features of nematode endoparasitic fungus Hirsutella minnesotensis.</title>
        <authorList>
            <person name="Lai Y."/>
            <person name="Liu K."/>
            <person name="Zhang X."/>
            <person name="Zhang X."/>
            <person name="Li K."/>
            <person name="Wang N."/>
            <person name="Shu C."/>
            <person name="Wu Y."/>
            <person name="Wang C."/>
            <person name="Bushley K.E."/>
            <person name="Xiang M."/>
            <person name="Liu X."/>
        </authorList>
    </citation>
    <scope>NUCLEOTIDE SEQUENCE [LARGE SCALE GENOMIC DNA]</scope>
    <source>
        <strain evidence="6 7">3608</strain>
    </source>
</reference>
<keyword evidence="7" id="KW-1185">Reference proteome</keyword>
<dbReference type="PANTHER" id="PTHR35201">
    <property type="entry name" value="TERPENE SYNTHASE"/>
    <property type="match status" value="1"/>
</dbReference>
<evidence type="ECO:0000256" key="3">
    <source>
        <dbReference type="ARBA" id="ARBA00022842"/>
    </source>
</evidence>
<dbReference type="Gene3D" id="1.10.600.10">
    <property type="entry name" value="Farnesyl Diphosphate Synthase"/>
    <property type="match status" value="1"/>
</dbReference>
<comment type="cofactor">
    <cofactor evidence="1 4">
        <name>Mg(2+)</name>
        <dbReference type="ChEBI" id="CHEBI:18420"/>
    </cofactor>
</comment>
<sequence length="370" mass="43162">MPPDFTTARLSDRDFYAGLLRLPRPRYPFPDAIHPDFQLQRQEYYGWIDQEYTFHSKAAREKHKRHNLTDIAARGCPSLHGIAELRPLANYAANGAMMDDYWDGCTRAEMYDIGQRIMALLSGEDVNEPPPSENGIFHQFWVLRQDALKCGMPERLYKKYIASIHRVFVGYAEERIYYRNNMIPPLAVYWVIREDTSGAHPFAKYAAMQKDYRQLPDEVLEHPHILRLHSLCAWMIGIHNDIISLPKELHRDGDTMNIVKVLQHEHDIALEDAYVMALEYHDNFLKEFLQLHEHLPLFGELHKMVDEYVQDLGVCVAGVYAWHTQDTSRYVNGGYVEGEYIRSELERPKEDDKGWKSRTNGVNDKGPRLE</sequence>
<dbReference type="EMBL" id="KQ030526">
    <property type="protein sequence ID" value="KJZ74383.1"/>
    <property type="molecule type" value="Genomic_DNA"/>
</dbReference>
<name>A0A0F7ZU77_9HYPO</name>
<organism evidence="6 7">
    <name type="scientific">Hirsutella minnesotensis 3608</name>
    <dbReference type="NCBI Taxonomy" id="1043627"/>
    <lineage>
        <taxon>Eukaryota</taxon>
        <taxon>Fungi</taxon>
        <taxon>Dikarya</taxon>
        <taxon>Ascomycota</taxon>
        <taxon>Pezizomycotina</taxon>
        <taxon>Sordariomycetes</taxon>
        <taxon>Hypocreomycetidae</taxon>
        <taxon>Hypocreales</taxon>
        <taxon>Ophiocordycipitaceae</taxon>
        <taxon>Hirsutella</taxon>
    </lineage>
</organism>